<dbReference type="Proteomes" id="UP000659388">
    <property type="component" value="Unassembled WGS sequence"/>
</dbReference>
<comment type="caution">
    <text evidence="2">The sequence shown here is derived from an EMBL/GenBank/DDBJ whole genome shotgun (WGS) entry which is preliminary data.</text>
</comment>
<organism evidence="2 3">
    <name type="scientific">Fulvivirga sediminis</name>
    <dbReference type="NCBI Taxonomy" id="2803949"/>
    <lineage>
        <taxon>Bacteria</taxon>
        <taxon>Pseudomonadati</taxon>
        <taxon>Bacteroidota</taxon>
        <taxon>Cytophagia</taxon>
        <taxon>Cytophagales</taxon>
        <taxon>Fulvivirgaceae</taxon>
        <taxon>Fulvivirga</taxon>
    </lineage>
</organism>
<dbReference type="Pfam" id="PF12867">
    <property type="entry name" value="DinB_2"/>
    <property type="match status" value="1"/>
</dbReference>
<feature type="domain" description="DinB-like" evidence="1">
    <location>
        <begin position="11"/>
        <end position="138"/>
    </location>
</feature>
<sequence length="155" mass="18281">MNPTELIVLNLTEIRRKSIQIWKSLPDSYYNWRPDVNAMSAIEMIRHVLEADYGWNIIINQGDMTNYKTPWENRPFISVEDEVKFAEPYRENLLNSVRKFSETELNESQIIHPGNGENKILGKYLLRIGYHESVHAGQFLSYLRAMNINRPPIWD</sequence>
<protein>
    <submittedName>
        <fullName evidence="2">DinB family protein</fullName>
    </submittedName>
</protein>
<dbReference type="Gene3D" id="1.20.120.450">
    <property type="entry name" value="dinb family like domain"/>
    <property type="match status" value="1"/>
</dbReference>
<reference evidence="2" key="1">
    <citation type="submission" date="2021-01" db="EMBL/GenBank/DDBJ databases">
        <title>Fulvivirga kasyanovii gen. nov., sp nov., a novel member of the phylum Bacteroidetes isolated from seawater in a mussel farm.</title>
        <authorList>
            <person name="Zhao L.-H."/>
            <person name="Wang Z.-J."/>
        </authorList>
    </citation>
    <scope>NUCLEOTIDE SEQUENCE</scope>
    <source>
        <strain evidence="2">2943</strain>
    </source>
</reference>
<dbReference type="AlphaFoldDB" id="A0A937FAP8"/>
<accession>A0A937FAP8</accession>
<keyword evidence="3" id="KW-1185">Reference proteome</keyword>
<evidence type="ECO:0000313" key="2">
    <source>
        <dbReference type="EMBL" id="MBL3658441.1"/>
    </source>
</evidence>
<evidence type="ECO:0000313" key="3">
    <source>
        <dbReference type="Proteomes" id="UP000659388"/>
    </source>
</evidence>
<dbReference type="InterPro" id="IPR024775">
    <property type="entry name" value="DinB-like"/>
</dbReference>
<dbReference type="EMBL" id="JAESIY010000013">
    <property type="protein sequence ID" value="MBL3658441.1"/>
    <property type="molecule type" value="Genomic_DNA"/>
</dbReference>
<proteinExistence type="predicted"/>
<dbReference type="SUPFAM" id="SSF109854">
    <property type="entry name" value="DinB/YfiT-like putative metalloenzymes"/>
    <property type="match status" value="1"/>
</dbReference>
<dbReference type="RefSeq" id="WP_202246237.1">
    <property type="nucleotide sequence ID" value="NZ_JAESIY010000013.1"/>
</dbReference>
<name>A0A937FAP8_9BACT</name>
<evidence type="ECO:0000259" key="1">
    <source>
        <dbReference type="Pfam" id="PF12867"/>
    </source>
</evidence>
<gene>
    <name evidence="2" type="ORF">JL102_19975</name>
</gene>
<dbReference type="InterPro" id="IPR034660">
    <property type="entry name" value="DinB/YfiT-like"/>
</dbReference>